<evidence type="ECO:0000256" key="2">
    <source>
        <dbReference type="ARBA" id="ARBA00007118"/>
    </source>
</evidence>
<organism evidence="7 8">
    <name type="scientific">Variovorax rhizosphaerae</name>
    <dbReference type="NCBI Taxonomy" id="1836200"/>
    <lineage>
        <taxon>Bacteria</taxon>
        <taxon>Pseudomonadati</taxon>
        <taxon>Pseudomonadota</taxon>
        <taxon>Betaproteobacteria</taxon>
        <taxon>Burkholderiales</taxon>
        <taxon>Comamonadaceae</taxon>
        <taxon>Variovorax</taxon>
    </lineage>
</organism>
<keyword evidence="4" id="KW-0288">FMN</keyword>
<reference evidence="7 8" key="1">
    <citation type="submission" date="2024-03" db="EMBL/GenBank/DDBJ databases">
        <title>Novel species of the genus Variovorax.</title>
        <authorList>
            <person name="Liu Q."/>
            <person name="Xin Y.-H."/>
        </authorList>
    </citation>
    <scope>NUCLEOTIDE SEQUENCE [LARGE SCALE GENOMIC DNA]</scope>
    <source>
        <strain evidence="7 8">KACC 18900</strain>
    </source>
</reference>
<evidence type="ECO:0000259" key="6">
    <source>
        <dbReference type="Pfam" id="PF00881"/>
    </source>
</evidence>
<comment type="cofactor">
    <cofactor evidence="1">
        <name>FMN</name>
        <dbReference type="ChEBI" id="CHEBI:58210"/>
    </cofactor>
</comment>
<dbReference type="InterPro" id="IPR000415">
    <property type="entry name" value="Nitroreductase-like"/>
</dbReference>
<dbReference type="EMBL" id="JBBKZT010000010">
    <property type="protein sequence ID" value="MEJ8849377.1"/>
    <property type="molecule type" value="Genomic_DNA"/>
</dbReference>
<keyword evidence="3" id="KW-0285">Flavoprotein</keyword>
<dbReference type="Pfam" id="PF00881">
    <property type="entry name" value="Nitroreductase"/>
    <property type="match status" value="1"/>
</dbReference>
<dbReference type="SUPFAM" id="SSF55469">
    <property type="entry name" value="FMN-dependent nitroreductase-like"/>
    <property type="match status" value="1"/>
</dbReference>
<evidence type="ECO:0000256" key="5">
    <source>
        <dbReference type="ARBA" id="ARBA00023002"/>
    </source>
</evidence>
<protein>
    <submittedName>
        <fullName evidence="7">Nitroreductase</fullName>
    </submittedName>
</protein>
<dbReference type="PANTHER" id="PTHR43673">
    <property type="entry name" value="NAD(P)H NITROREDUCTASE YDGI-RELATED"/>
    <property type="match status" value="1"/>
</dbReference>
<dbReference type="InterPro" id="IPR029479">
    <property type="entry name" value="Nitroreductase"/>
</dbReference>
<comment type="similarity">
    <text evidence="2">Belongs to the nitroreductase family.</text>
</comment>
<evidence type="ECO:0000256" key="1">
    <source>
        <dbReference type="ARBA" id="ARBA00001917"/>
    </source>
</evidence>
<dbReference type="Gene3D" id="3.40.109.10">
    <property type="entry name" value="NADH Oxidase"/>
    <property type="match status" value="1"/>
</dbReference>
<dbReference type="PANTHER" id="PTHR43673:SF2">
    <property type="entry name" value="NITROREDUCTASE"/>
    <property type="match status" value="1"/>
</dbReference>
<comment type="caution">
    <text evidence="7">The sequence shown here is derived from an EMBL/GenBank/DDBJ whole genome shotgun (WGS) entry which is preliminary data.</text>
</comment>
<keyword evidence="8" id="KW-1185">Reference proteome</keyword>
<feature type="domain" description="Nitroreductase" evidence="6">
    <location>
        <begin position="14"/>
        <end position="201"/>
    </location>
</feature>
<accession>A0ABU8WPB6</accession>
<sequence length="236" mass="26179">MSEAGVGVIEALHRRRSVRGFKPDAVPRETVERILQDAARSPSASNTQPWRVHVCAGEVQRGLSQRLLALHLAGGQGHGEEYTYYPPAWREPYLQRRREVGKALYGLLGIPKGDDASMARQYARNYEFFGAPVGLFFTLERDMGQAAWIDLGMFLHAVMLAAIGHGLDTCAQQAFARYHRVIREQLRIPESEIVVCGMSLGVADEAEPANGLTTAREPLDRFATFAGFRGAHVRCE</sequence>
<name>A0ABU8WPB6_9BURK</name>
<evidence type="ECO:0000256" key="3">
    <source>
        <dbReference type="ARBA" id="ARBA00022630"/>
    </source>
</evidence>
<evidence type="ECO:0000313" key="8">
    <source>
        <dbReference type="Proteomes" id="UP001385892"/>
    </source>
</evidence>
<dbReference type="RefSeq" id="WP_340344506.1">
    <property type="nucleotide sequence ID" value="NZ_JBBKZT010000010.1"/>
</dbReference>
<proteinExistence type="inferred from homology"/>
<gene>
    <name evidence="7" type="ORF">WKW82_22175</name>
</gene>
<dbReference type="CDD" id="cd02136">
    <property type="entry name" value="PnbA_NfnB-like"/>
    <property type="match status" value="1"/>
</dbReference>
<evidence type="ECO:0000313" key="7">
    <source>
        <dbReference type="EMBL" id="MEJ8849377.1"/>
    </source>
</evidence>
<evidence type="ECO:0000256" key="4">
    <source>
        <dbReference type="ARBA" id="ARBA00022643"/>
    </source>
</evidence>
<dbReference type="Proteomes" id="UP001385892">
    <property type="component" value="Unassembled WGS sequence"/>
</dbReference>
<keyword evidence="5" id="KW-0560">Oxidoreductase</keyword>